<dbReference type="Proteomes" id="UP000281553">
    <property type="component" value="Unassembled WGS sequence"/>
</dbReference>
<name>A0A3P7P4Z4_DIBLA</name>
<gene>
    <name evidence="1" type="ORF">DILT_LOCUS11143</name>
</gene>
<keyword evidence="2" id="KW-1185">Reference proteome</keyword>
<reference evidence="1 2" key="1">
    <citation type="submission" date="2018-11" db="EMBL/GenBank/DDBJ databases">
        <authorList>
            <consortium name="Pathogen Informatics"/>
        </authorList>
    </citation>
    <scope>NUCLEOTIDE SEQUENCE [LARGE SCALE GENOMIC DNA]</scope>
</reference>
<dbReference type="AlphaFoldDB" id="A0A3P7P4Z4"/>
<accession>A0A3P7P4Z4</accession>
<evidence type="ECO:0000313" key="1">
    <source>
        <dbReference type="EMBL" id="VDN15312.1"/>
    </source>
</evidence>
<protein>
    <submittedName>
        <fullName evidence="1">Uncharacterized protein</fullName>
    </submittedName>
</protein>
<feature type="non-terminal residue" evidence="1">
    <location>
        <position position="162"/>
    </location>
</feature>
<dbReference type="EMBL" id="UYRU01062092">
    <property type="protein sequence ID" value="VDN15312.1"/>
    <property type="molecule type" value="Genomic_DNA"/>
</dbReference>
<organism evidence="1 2">
    <name type="scientific">Dibothriocephalus latus</name>
    <name type="common">Fish tapeworm</name>
    <name type="synonym">Diphyllobothrium latum</name>
    <dbReference type="NCBI Taxonomy" id="60516"/>
    <lineage>
        <taxon>Eukaryota</taxon>
        <taxon>Metazoa</taxon>
        <taxon>Spiralia</taxon>
        <taxon>Lophotrochozoa</taxon>
        <taxon>Platyhelminthes</taxon>
        <taxon>Cestoda</taxon>
        <taxon>Eucestoda</taxon>
        <taxon>Diphyllobothriidea</taxon>
        <taxon>Diphyllobothriidae</taxon>
        <taxon>Dibothriocephalus</taxon>
    </lineage>
</organism>
<evidence type="ECO:0000313" key="2">
    <source>
        <dbReference type="Proteomes" id="UP000281553"/>
    </source>
</evidence>
<proteinExistence type="predicted"/>
<sequence>MLFQTQQQQQQQTQQVVMLSGKGMNNCYTSYELGNGITAIRTTSATSTTAEAEVVSESAGNGPGGTSVVNFPTDLGQPVSSAVTALQREQDVSAHVQTATSGYPTATANLMSPAGRQQSSPMTIMLLIPQPDGTMLLQPTTPLQNTACYSRLNTHNGGMDCI</sequence>